<dbReference type="InterPro" id="IPR042099">
    <property type="entry name" value="ANL_N_sf"/>
</dbReference>
<dbReference type="OrthoDB" id="1700726at2759"/>
<dbReference type="InterPro" id="IPR000873">
    <property type="entry name" value="AMP-dep_synth/lig_dom"/>
</dbReference>
<proteinExistence type="predicted"/>
<dbReference type="Pfam" id="PF00501">
    <property type="entry name" value="AMP-binding"/>
    <property type="match status" value="1"/>
</dbReference>
<dbReference type="InterPro" id="IPR020845">
    <property type="entry name" value="AMP-binding_CS"/>
</dbReference>
<dbReference type="EC" id="6.2.1.3" evidence="3"/>
<comment type="caution">
    <text evidence="5">The sequence shown here is derived from an EMBL/GenBank/DDBJ whole genome shotgun (WGS) entry which is preliminary data.</text>
</comment>
<evidence type="ECO:0000259" key="4">
    <source>
        <dbReference type="Pfam" id="PF00501"/>
    </source>
</evidence>
<reference evidence="5" key="1">
    <citation type="submission" date="2019-07" db="EMBL/GenBank/DDBJ databases">
        <title>Annotation for the trematode Paragonimus miyazaki's.</title>
        <authorList>
            <person name="Choi Y.-J."/>
        </authorList>
    </citation>
    <scope>NUCLEOTIDE SEQUENCE</scope>
    <source>
        <strain evidence="5">Japan</strain>
    </source>
</reference>
<evidence type="ECO:0000256" key="2">
    <source>
        <dbReference type="ARBA" id="ARBA00022832"/>
    </source>
</evidence>
<evidence type="ECO:0000256" key="3">
    <source>
        <dbReference type="ARBA" id="ARBA00026121"/>
    </source>
</evidence>
<keyword evidence="2" id="KW-0443">Lipid metabolism</keyword>
<sequence>MADFGSGKFPRRYSKIYKPGPDDCFLSRHLSKQSDVVNVDEGIHVATVPAKFWEQFSHVKNLKDLFECGLKRSKFLPCLGTRSSTNDPYHWLLYGEVDEKIRAFGSALVNFVGRRPNEYNIVGIYARNSPENVSGFLSQLLMRNSFPIPWVITQHACAAYSYVYVPLYDTLGSEAMQHILKQTELQVLVCHSAKEASYAIKSFTSSIKHVIIVQRSIGADHLRDEYRNTLNIFYFDEFLEMGSKELQLKKEPRPTDLLTICYTSGSTGIPKGVLVRHEQLVNALMAASCNFEGKFTHQSTVHMCYLPLAHILEQLFSSIVFLAGARAVFLTGGPETLLADIGAAKPTVFCAVPRVLSKIYNEYYKKVPKAKCMRSMLQKCIIQKNKEQARGKFDHSSVADCLFFKKFRNMLGGQICVIISGGAPLDSEVSKFFRAALSCPVIEGYGSTETMGVLSLTLLGESETNVAGALANGIEVKLSDVPDMGLIYSRDRVGEICVRGMRCTRGYFKDPENTHNLYDNDGWLHTGDVGQWTSTGGLKLIDRCKNMFKLTQGEYIAAEKVEGIYQCCPMILCILVDGDPMHAFAVAVAYPDFVYLRRELASAEIRRSDSGLSDEQLCQDLDVRKYVLSTINATARARGLKSFELAKSIHLCHKPFTVESGLLTPTLKVARYRARVVFKEDIRKLYEEGELVR</sequence>
<dbReference type="GO" id="GO:0004467">
    <property type="term" value="F:long-chain fatty acid-CoA ligase activity"/>
    <property type="evidence" value="ECO:0007669"/>
    <property type="project" value="UniProtKB-EC"/>
</dbReference>
<organism evidence="5 6">
    <name type="scientific">Paragonimus skrjabini miyazakii</name>
    <dbReference type="NCBI Taxonomy" id="59628"/>
    <lineage>
        <taxon>Eukaryota</taxon>
        <taxon>Metazoa</taxon>
        <taxon>Spiralia</taxon>
        <taxon>Lophotrochozoa</taxon>
        <taxon>Platyhelminthes</taxon>
        <taxon>Trematoda</taxon>
        <taxon>Digenea</taxon>
        <taxon>Plagiorchiida</taxon>
        <taxon>Troglotremata</taxon>
        <taxon>Troglotrematidae</taxon>
        <taxon>Paragonimus</taxon>
    </lineage>
</organism>
<dbReference type="GO" id="GO:0016020">
    <property type="term" value="C:membrane"/>
    <property type="evidence" value="ECO:0007669"/>
    <property type="project" value="TreeGrafter"/>
</dbReference>
<accession>A0A8S9YIY9</accession>
<evidence type="ECO:0000313" key="6">
    <source>
        <dbReference type="Proteomes" id="UP000822476"/>
    </source>
</evidence>
<keyword evidence="6" id="KW-1185">Reference proteome</keyword>
<dbReference type="AlphaFoldDB" id="A0A8S9YIY9"/>
<dbReference type="Proteomes" id="UP000822476">
    <property type="component" value="Unassembled WGS sequence"/>
</dbReference>
<dbReference type="PANTHER" id="PTHR43272:SF107">
    <property type="entry name" value="LONG-CHAIN-FATTY-ACID--COA LIGASE 5"/>
    <property type="match status" value="1"/>
</dbReference>
<dbReference type="PROSITE" id="PS00455">
    <property type="entry name" value="AMP_BINDING"/>
    <property type="match status" value="1"/>
</dbReference>
<dbReference type="EMBL" id="JTDE01020786">
    <property type="protein sequence ID" value="KAF7233815.1"/>
    <property type="molecule type" value="Genomic_DNA"/>
</dbReference>
<feature type="domain" description="AMP-dependent synthetase/ligase" evidence="4">
    <location>
        <begin position="87"/>
        <end position="508"/>
    </location>
</feature>
<dbReference type="GO" id="GO:0005783">
    <property type="term" value="C:endoplasmic reticulum"/>
    <property type="evidence" value="ECO:0007669"/>
    <property type="project" value="TreeGrafter"/>
</dbReference>
<protein>
    <recommendedName>
        <fullName evidence="3">long-chain-fatty-acid--CoA ligase</fullName>
        <ecNumber evidence="3">6.2.1.3</ecNumber>
    </recommendedName>
</protein>
<evidence type="ECO:0000256" key="1">
    <source>
        <dbReference type="ARBA" id="ARBA00022598"/>
    </source>
</evidence>
<evidence type="ECO:0000313" key="5">
    <source>
        <dbReference type="EMBL" id="KAF7233815.1"/>
    </source>
</evidence>
<keyword evidence="1" id="KW-0436">Ligase</keyword>
<dbReference type="Gene3D" id="3.40.50.12780">
    <property type="entry name" value="N-terminal domain of ligase-like"/>
    <property type="match status" value="1"/>
</dbReference>
<dbReference type="SUPFAM" id="SSF56801">
    <property type="entry name" value="Acetyl-CoA synthetase-like"/>
    <property type="match status" value="1"/>
</dbReference>
<name>A0A8S9YIY9_9TREM</name>
<gene>
    <name evidence="5" type="ORF">EG68_08543</name>
</gene>
<dbReference type="PANTHER" id="PTHR43272">
    <property type="entry name" value="LONG-CHAIN-FATTY-ACID--COA LIGASE"/>
    <property type="match status" value="1"/>
</dbReference>
<keyword evidence="2" id="KW-0276">Fatty acid metabolism</keyword>